<dbReference type="AlphaFoldDB" id="A0A7T9DJL5"/>
<evidence type="ECO:0000313" key="1">
    <source>
        <dbReference type="EMBL" id="QQR92504.1"/>
    </source>
</evidence>
<dbReference type="Proteomes" id="UP000596004">
    <property type="component" value="Chromosome"/>
</dbReference>
<gene>
    <name evidence="1" type="ORF">IPJ89_05150</name>
</gene>
<accession>A0A7T9DJL5</accession>
<dbReference type="SUPFAM" id="SSF103196">
    <property type="entry name" value="Roadblock/LC7 domain"/>
    <property type="match status" value="1"/>
</dbReference>
<name>A0A7T9DJL5_9ARCH</name>
<sequence>MPPTKTEQVLKELQDLLRLEDVQACMLANKGLGGIIPPGQKINNANLFKLIRDTTNQLFDIIGQFYDYKLERLNMELASYTIIIAPVSRELGLVVVVPSLANMGLLDVEIENTTRKIKEMLTRNN</sequence>
<proteinExistence type="predicted"/>
<dbReference type="EMBL" id="CP064981">
    <property type="protein sequence ID" value="QQR92504.1"/>
    <property type="molecule type" value="Genomic_DNA"/>
</dbReference>
<evidence type="ECO:0008006" key="2">
    <source>
        <dbReference type="Google" id="ProtNLM"/>
    </source>
</evidence>
<protein>
    <recommendedName>
        <fullName evidence="2">Roadblock/LAMTOR2 domain-containing protein</fullName>
    </recommendedName>
</protein>
<reference evidence="1" key="1">
    <citation type="submission" date="2020-11" db="EMBL/GenBank/DDBJ databases">
        <title>Connecting structure to function with the recovery of over 1000 high-quality activated sludge metagenome-assembled genomes encoding full-length rRNA genes using long-read sequencing.</title>
        <authorList>
            <person name="Singleton C.M."/>
            <person name="Petriglieri F."/>
            <person name="Kristensen J.M."/>
            <person name="Kirkegaard R.H."/>
            <person name="Michaelsen T.Y."/>
            <person name="Andersen M.H."/>
            <person name="Karst S.M."/>
            <person name="Dueholm M.S."/>
            <person name="Nielsen P.H."/>
            <person name="Albertsen M."/>
        </authorList>
    </citation>
    <scope>NUCLEOTIDE SEQUENCE</scope>
    <source>
        <strain evidence="1">Fred_18-Q3-R57-64_BAT3C.431</strain>
    </source>
</reference>
<dbReference type="Gene3D" id="3.30.450.30">
    <property type="entry name" value="Dynein light chain 2a, cytoplasmic"/>
    <property type="match status" value="1"/>
</dbReference>
<organism evidence="1">
    <name type="scientific">Candidatus Iainarchaeum sp</name>
    <dbReference type="NCBI Taxonomy" id="3101447"/>
    <lineage>
        <taxon>Archaea</taxon>
        <taxon>Candidatus Iainarchaeota</taxon>
        <taxon>Candidatus Iainarchaeia</taxon>
        <taxon>Candidatus Iainarchaeales</taxon>
        <taxon>Candidatus Iainarchaeaceae</taxon>
        <taxon>Candidatus Iainarchaeum</taxon>
    </lineage>
</organism>